<reference evidence="2 3" key="1">
    <citation type="submission" date="2013-11" db="EMBL/GenBank/DDBJ databases">
        <title>Genome sequencing of Stegodyphus mimosarum.</title>
        <authorList>
            <person name="Bechsgaard J."/>
        </authorList>
    </citation>
    <scope>NUCLEOTIDE SEQUENCE [LARGE SCALE GENOMIC DNA]</scope>
</reference>
<feature type="non-terminal residue" evidence="2">
    <location>
        <position position="120"/>
    </location>
</feature>
<name>A0A087SYB3_STEMI</name>
<dbReference type="AlphaFoldDB" id="A0A087SYB3"/>
<evidence type="ECO:0000313" key="3">
    <source>
        <dbReference type="Proteomes" id="UP000054359"/>
    </source>
</evidence>
<proteinExistence type="predicted"/>
<dbReference type="Proteomes" id="UP000054359">
    <property type="component" value="Unassembled WGS sequence"/>
</dbReference>
<dbReference type="EMBL" id="KK112514">
    <property type="protein sequence ID" value="KFM57852.1"/>
    <property type="molecule type" value="Genomic_DNA"/>
</dbReference>
<organism evidence="2 3">
    <name type="scientific">Stegodyphus mimosarum</name>
    <name type="common">African social velvet spider</name>
    <dbReference type="NCBI Taxonomy" id="407821"/>
    <lineage>
        <taxon>Eukaryota</taxon>
        <taxon>Metazoa</taxon>
        <taxon>Ecdysozoa</taxon>
        <taxon>Arthropoda</taxon>
        <taxon>Chelicerata</taxon>
        <taxon>Arachnida</taxon>
        <taxon>Araneae</taxon>
        <taxon>Araneomorphae</taxon>
        <taxon>Entelegynae</taxon>
        <taxon>Eresoidea</taxon>
        <taxon>Eresidae</taxon>
        <taxon>Stegodyphus</taxon>
    </lineage>
</organism>
<feature type="compositionally biased region" description="Polar residues" evidence="1">
    <location>
        <begin position="57"/>
        <end position="91"/>
    </location>
</feature>
<dbReference type="OrthoDB" id="10029800at2759"/>
<gene>
    <name evidence="2" type="ORF">X975_15989</name>
</gene>
<feature type="region of interest" description="Disordered" evidence="1">
    <location>
        <begin position="57"/>
        <end position="120"/>
    </location>
</feature>
<sequence>MYLGPSMVPPSLLYPQLYQQSHLHPSIHLLGNDARNSYDVAAAMASQHQEIQQLNNHNNPDLLNKELQSSSACSDETRQDTNSTNGHTVLPSSRERLDSLRLNALPRTAQSEATTVWRPY</sequence>
<protein>
    <submittedName>
        <fullName evidence="2">Uncharacterized protein</fullName>
    </submittedName>
</protein>
<keyword evidence="3" id="KW-1185">Reference proteome</keyword>
<accession>A0A087SYB3</accession>
<evidence type="ECO:0000313" key="2">
    <source>
        <dbReference type="EMBL" id="KFM57852.1"/>
    </source>
</evidence>
<evidence type="ECO:0000256" key="1">
    <source>
        <dbReference type="SAM" id="MobiDB-lite"/>
    </source>
</evidence>